<gene>
    <name evidence="2" type="ORF">HXX76_011293</name>
</gene>
<proteinExistence type="predicted"/>
<evidence type="ECO:0000313" key="3">
    <source>
        <dbReference type="Proteomes" id="UP000650467"/>
    </source>
</evidence>
<evidence type="ECO:0000256" key="1">
    <source>
        <dbReference type="SAM" id="MobiDB-lite"/>
    </source>
</evidence>
<feature type="region of interest" description="Disordered" evidence="1">
    <location>
        <begin position="1"/>
        <end position="31"/>
    </location>
</feature>
<sequence>MADGPALPWAAGDNAEAATQQEPAADVDPSSRTILRLEEAGLKEGARLEVKWNIEPEEGEAYTRWWGATLVGPSSEKHPEHPDAPVYELAYDAHDDFEQEKSHIVLTGEHSLLQLDQTDELTWRSEGDEWDEAAEDGDDEEAVDGEAVVTMEDLAKEEKELLGDKTLEEAESEVMNTLEPAKRIAVAAGFRDFADNLVSFLHDVVGSAAESDGGPPTVTAEHVQAFVEHMAKKQRTR</sequence>
<dbReference type="Proteomes" id="UP000650467">
    <property type="component" value="Unassembled WGS sequence"/>
</dbReference>
<accession>A0A835SKX3</accession>
<reference evidence="2" key="1">
    <citation type="journal article" date="2020" name="bioRxiv">
        <title>Comparative genomics of Chlamydomonas.</title>
        <authorList>
            <person name="Craig R.J."/>
            <person name="Hasan A.R."/>
            <person name="Ness R.W."/>
            <person name="Keightley P.D."/>
        </authorList>
    </citation>
    <scope>NUCLEOTIDE SEQUENCE</scope>
    <source>
        <strain evidence="2">SAG 7.73</strain>
    </source>
</reference>
<evidence type="ECO:0000313" key="2">
    <source>
        <dbReference type="EMBL" id="KAG2429052.1"/>
    </source>
</evidence>
<protein>
    <submittedName>
        <fullName evidence="2">Uncharacterized protein</fullName>
    </submittedName>
</protein>
<comment type="caution">
    <text evidence="2">The sequence shown here is derived from an EMBL/GenBank/DDBJ whole genome shotgun (WGS) entry which is preliminary data.</text>
</comment>
<dbReference type="OrthoDB" id="535201at2759"/>
<dbReference type="EMBL" id="JAEHOC010000032">
    <property type="protein sequence ID" value="KAG2429052.1"/>
    <property type="molecule type" value="Genomic_DNA"/>
</dbReference>
<organism evidence="2 3">
    <name type="scientific">Chlamydomonas incerta</name>
    <dbReference type="NCBI Taxonomy" id="51695"/>
    <lineage>
        <taxon>Eukaryota</taxon>
        <taxon>Viridiplantae</taxon>
        <taxon>Chlorophyta</taxon>
        <taxon>core chlorophytes</taxon>
        <taxon>Chlorophyceae</taxon>
        <taxon>CS clade</taxon>
        <taxon>Chlamydomonadales</taxon>
        <taxon>Chlamydomonadaceae</taxon>
        <taxon>Chlamydomonas</taxon>
    </lineage>
</organism>
<name>A0A835SKX3_CHLIN</name>
<dbReference type="AlphaFoldDB" id="A0A835SKX3"/>
<keyword evidence="3" id="KW-1185">Reference proteome</keyword>